<protein>
    <recommendedName>
        <fullName evidence="3">Pyocin immunity protein</fullName>
    </recommendedName>
</protein>
<dbReference type="RefSeq" id="WP_187669355.1">
    <property type="nucleotide sequence ID" value="NZ_CAJFCI010000013.1"/>
</dbReference>
<name>A0A7U7EJW0_9GAMM</name>
<organism evidence="1 2">
    <name type="scientific">Zestomonas carbonaria</name>
    <dbReference type="NCBI Taxonomy" id="2762745"/>
    <lineage>
        <taxon>Bacteria</taxon>
        <taxon>Pseudomonadati</taxon>
        <taxon>Pseudomonadota</taxon>
        <taxon>Gammaproteobacteria</taxon>
        <taxon>Pseudomonadales</taxon>
        <taxon>Pseudomonadaceae</taxon>
        <taxon>Zestomonas</taxon>
    </lineage>
</organism>
<gene>
    <name evidence="1" type="ORF">PSEWESI4_00217</name>
</gene>
<accession>A0A7U7EJW0</accession>
<evidence type="ECO:0008006" key="3">
    <source>
        <dbReference type="Google" id="ProtNLM"/>
    </source>
</evidence>
<evidence type="ECO:0000313" key="1">
    <source>
        <dbReference type="EMBL" id="CAD5105958.1"/>
    </source>
</evidence>
<keyword evidence="2" id="KW-1185">Reference proteome</keyword>
<dbReference type="EMBL" id="CAJFCI010000013">
    <property type="protein sequence ID" value="CAD5105958.1"/>
    <property type="molecule type" value="Genomic_DNA"/>
</dbReference>
<dbReference type="InterPro" id="IPR045657">
    <property type="entry name" value="DUF6392"/>
</dbReference>
<proteinExistence type="predicted"/>
<dbReference type="Proteomes" id="UP000583387">
    <property type="component" value="Unassembled WGS sequence"/>
</dbReference>
<comment type="caution">
    <text evidence="1">The sequence shown here is derived from an EMBL/GenBank/DDBJ whole genome shotgun (WGS) entry which is preliminary data.</text>
</comment>
<dbReference type="Pfam" id="PF19929">
    <property type="entry name" value="DUF6392"/>
    <property type="match status" value="1"/>
</dbReference>
<evidence type="ECO:0000313" key="2">
    <source>
        <dbReference type="Proteomes" id="UP000583387"/>
    </source>
</evidence>
<sequence>MDAKTIESWVKNLGQPYETLVAKGLIPNQPLQELYKGRDWLDIEPAPGLELSFWAETKRFERLFITLLATVEGTTEYKGELPKPFAPVMSQSGVRATFGEPMESQGLTKLPLNTMVGGFDTYRLDPATHPNMKVSFQYTTTMQVKTLVFSLIDRGHD</sequence>
<reference evidence="1 2" key="1">
    <citation type="submission" date="2020-08" db="EMBL/GenBank/DDBJ databases">
        <authorList>
            <person name="Criscuolo A."/>
        </authorList>
    </citation>
    <scope>NUCLEOTIDE SEQUENCE [LARGE SCALE GENOMIC DNA]</scope>
    <source>
        <strain evidence="1">CIP111764</strain>
    </source>
</reference>
<dbReference type="AlphaFoldDB" id="A0A7U7EJW0"/>